<name>A0ABN7SBD5_OIKDI</name>
<keyword evidence="4" id="KW-1185">Reference proteome</keyword>
<evidence type="ECO:0000313" key="4">
    <source>
        <dbReference type="Proteomes" id="UP001158576"/>
    </source>
</evidence>
<keyword evidence="1" id="KW-0812">Transmembrane</keyword>
<reference evidence="3 4" key="1">
    <citation type="submission" date="2021-04" db="EMBL/GenBank/DDBJ databases">
        <authorList>
            <person name="Bliznina A."/>
        </authorList>
    </citation>
    <scope>NUCLEOTIDE SEQUENCE [LARGE SCALE GENOMIC DNA]</scope>
</reference>
<feature type="chain" id="PRO_5046695246" evidence="2">
    <location>
        <begin position="16"/>
        <end position="213"/>
    </location>
</feature>
<keyword evidence="1" id="KW-1133">Transmembrane helix</keyword>
<sequence length="213" mass="24784">MRLSLFLGITGSAFALEEDKLGWIGQIKKSFLEELPQYGEDDVPGKLEYHREATSMRRPTWAHWSEWGECYRESNTWCLGWHARRRDCYGPSGIVSFDKVLSEEYEGVLFDQDTVCGAPRKSFSWSNEVIEGPIRTWENKTCHDRVCMIAYTQIPLWGVVSIAMAIGVVWEIVETMKRYYRYKYEGRPGHPYANMGKAILYKFLPCLKPTPKY</sequence>
<keyword evidence="1" id="KW-0472">Membrane</keyword>
<evidence type="ECO:0000256" key="2">
    <source>
        <dbReference type="SAM" id="SignalP"/>
    </source>
</evidence>
<feature type="signal peptide" evidence="2">
    <location>
        <begin position="1"/>
        <end position="15"/>
    </location>
</feature>
<gene>
    <name evidence="3" type="ORF">OKIOD_LOCUS6533</name>
</gene>
<evidence type="ECO:0000313" key="3">
    <source>
        <dbReference type="EMBL" id="CAG5097198.1"/>
    </source>
</evidence>
<proteinExistence type="predicted"/>
<keyword evidence="2" id="KW-0732">Signal</keyword>
<accession>A0ABN7SBD5</accession>
<organism evidence="3 4">
    <name type="scientific">Oikopleura dioica</name>
    <name type="common">Tunicate</name>
    <dbReference type="NCBI Taxonomy" id="34765"/>
    <lineage>
        <taxon>Eukaryota</taxon>
        <taxon>Metazoa</taxon>
        <taxon>Chordata</taxon>
        <taxon>Tunicata</taxon>
        <taxon>Appendicularia</taxon>
        <taxon>Copelata</taxon>
        <taxon>Oikopleuridae</taxon>
        <taxon>Oikopleura</taxon>
    </lineage>
</organism>
<dbReference type="EMBL" id="OU015569">
    <property type="protein sequence ID" value="CAG5097198.1"/>
    <property type="molecule type" value="Genomic_DNA"/>
</dbReference>
<evidence type="ECO:0000256" key="1">
    <source>
        <dbReference type="SAM" id="Phobius"/>
    </source>
</evidence>
<protein>
    <submittedName>
        <fullName evidence="3">Oidioi.mRNA.OKI2018_I69.XSR.g14975.t1.cds</fullName>
    </submittedName>
</protein>
<dbReference type="Proteomes" id="UP001158576">
    <property type="component" value="Chromosome XSR"/>
</dbReference>
<feature type="transmembrane region" description="Helical" evidence="1">
    <location>
        <begin position="154"/>
        <end position="173"/>
    </location>
</feature>